<keyword evidence="1 3" id="KW-0378">Hydrolase</keyword>
<dbReference type="RefSeq" id="WP_146502233.1">
    <property type="nucleotide sequence ID" value="NZ_SJPG01000001.1"/>
</dbReference>
<dbReference type="InterPro" id="IPR002471">
    <property type="entry name" value="Pept_S9_AS"/>
</dbReference>
<keyword evidence="4" id="KW-1185">Reference proteome</keyword>
<reference evidence="3 4" key="1">
    <citation type="submission" date="2019-02" db="EMBL/GenBank/DDBJ databases">
        <title>Deep-cultivation of Planctomycetes and their phenomic and genomic characterization uncovers novel biology.</title>
        <authorList>
            <person name="Wiegand S."/>
            <person name="Jogler M."/>
            <person name="Boedeker C."/>
            <person name="Pinto D."/>
            <person name="Vollmers J."/>
            <person name="Rivas-Marin E."/>
            <person name="Kohn T."/>
            <person name="Peeters S.H."/>
            <person name="Heuer A."/>
            <person name="Rast P."/>
            <person name="Oberbeckmann S."/>
            <person name="Bunk B."/>
            <person name="Jeske O."/>
            <person name="Meyerdierks A."/>
            <person name="Storesund J.E."/>
            <person name="Kallscheuer N."/>
            <person name="Luecker S."/>
            <person name="Lage O.M."/>
            <person name="Pohl T."/>
            <person name="Merkel B.J."/>
            <person name="Hornburger P."/>
            <person name="Mueller R.-W."/>
            <person name="Bruemmer F."/>
            <person name="Labrenz M."/>
            <person name="Spormann A.M."/>
            <person name="Op Den Camp H."/>
            <person name="Overmann J."/>
            <person name="Amann R."/>
            <person name="Jetten M.S.M."/>
            <person name="Mascher T."/>
            <person name="Medema M.H."/>
            <person name="Devos D.P."/>
            <person name="Kaster A.-K."/>
            <person name="Ovreas L."/>
            <person name="Rohde M."/>
            <person name="Galperin M.Y."/>
            <person name="Jogler C."/>
        </authorList>
    </citation>
    <scope>NUCLEOTIDE SEQUENCE [LARGE SCALE GENOMIC DNA]</scope>
    <source>
        <strain evidence="3 4">Pan54</strain>
    </source>
</reference>
<evidence type="ECO:0000256" key="2">
    <source>
        <dbReference type="SAM" id="SignalP"/>
    </source>
</evidence>
<dbReference type="SUPFAM" id="SSF53474">
    <property type="entry name" value="alpha/beta-Hydrolases"/>
    <property type="match status" value="1"/>
</dbReference>
<dbReference type="AlphaFoldDB" id="A0A5C5XCP0"/>
<dbReference type="InterPro" id="IPR029058">
    <property type="entry name" value="AB_hydrolase_fold"/>
</dbReference>
<keyword evidence="2" id="KW-0732">Signal</keyword>
<dbReference type="Proteomes" id="UP000316095">
    <property type="component" value="Unassembled WGS sequence"/>
</dbReference>
<evidence type="ECO:0000256" key="1">
    <source>
        <dbReference type="ARBA" id="ARBA00022801"/>
    </source>
</evidence>
<feature type="chain" id="PRO_5022982674" evidence="2">
    <location>
        <begin position="24"/>
        <end position="347"/>
    </location>
</feature>
<comment type="caution">
    <text evidence="3">The sequence shown here is derived from an EMBL/GenBank/DDBJ whole genome shotgun (WGS) entry which is preliminary data.</text>
</comment>
<feature type="signal peptide" evidence="2">
    <location>
        <begin position="1"/>
        <end position="23"/>
    </location>
</feature>
<proteinExistence type="predicted"/>
<dbReference type="OrthoDB" id="9783926at2"/>
<gene>
    <name evidence="3" type="ORF">Pan54_07860</name>
</gene>
<sequence length="347" mass="38581" precursor="true">MNSPTWALFSLLLAGIFTNELLAESSAVIQLGSQFQAQDTETDYSKAENEDQKAGLENLSWTPQPFSVDLEAAEESSADFLVRFPSPISSQHPENDRACLEWYAARDEAGQLLNRPAIVVVHESGRSMPVGRLFARTLNRRAYHTFLLHLPSYGKRSWGTKPTPEELLVLIRQAIMDVRRAYDAVKSIPIIDPHCIALQGTSLGGLVNATVAGVDCQYDAVFLMLAGGDFMSIIANGQKDAAKMRKELEKANIDPKILQPVIHQIEPNRFASGVQAEKVWLYSGKYDQVIPLENAISFAKAANLTPTHHILMPANHYTGIIYIPMIMQHIHEQMETVMKSNSLPNQQ</sequence>
<name>A0A5C5XCP0_9PLAN</name>
<dbReference type="PROSITE" id="PS00708">
    <property type="entry name" value="PRO_ENDOPEP_SER"/>
    <property type="match status" value="1"/>
</dbReference>
<dbReference type="EMBL" id="SJPG01000001">
    <property type="protein sequence ID" value="TWT60073.1"/>
    <property type="molecule type" value="Genomic_DNA"/>
</dbReference>
<protein>
    <submittedName>
        <fullName evidence="3">Alpha/beta hydrolase family protein</fullName>
    </submittedName>
</protein>
<accession>A0A5C5XCP0</accession>
<evidence type="ECO:0000313" key="3">
    <source>
        <dbReference type="EMBL" id="TWT60073.1"/>
    </source>
</evidence>
<dbReference type="Gene3D" id="3.40.50.1820">
    <property type="entry name" value="alpha/beta hydrolase"/>
    <property type="match status" value="1"/>
</dbReference>
<organism evidence="3 4">
    <name type="scientific">Rubinisphaera italica</name>
    <dbReference type="NCBI Taxonomy" id="2527969"/>
    <lineage>
        <taxon>Bacteria</taxon>
        <taxon>Pseudomonadati</taxon>
        <taxon>Planctomycetota</taxon>
        <taxon>Planctomycetia</taxon>
        <taxon>Planctomycetales</taxon>
        <taxon>Planctomycetaceae</taxon>
        <taxon>Rubinisphaera</taxon>
    </lineage>
</organism>
<dbReference type="GO" id="GO:0006508">
    <property type="term" value="P:proteolysis"/>
    <property type="evidence" value="ECO:0007669"/>
    <property type="project" value="InterPro"/>
</dbReference>
<dbReference type="GO" id="GO:0004252">
    <property type="term" value="F:serine-type endopeptidase activity"/>
    <property type="evidence" value="ECO:0007669"/>
    <property type="project" value="InterPro"/>
</dbReference>
<evidence type="ECO:0000313" key="4">
    <source>
        <dbReference type="Proteomes" id="UP000316095"/>
    </source>
</evidence>